<accession>A0A1G2KVI0</accession>
<reference evidence="2 3" key="1">
    <citation type="journal article" date="2016" name="Nat. Commun.">
        <title>Thousands of microbial genomes shed light on interconnected biogeochemical processes in an aquifer system.</title>
        <authorList>
            <person name="Anantharaman K."/>
            <person name="Brown C.T."/>
            <person name="Hug L.A."/>
            <person name="Sharon I."/>
            <person name="Castelle C.J."/>
            <person name="Probst A.J."/>
            <person name="Thomas B.C."/>
            <person name="Singh A."/>
            <person name="Wilkins M.J."/>
            <person name="Karaoz U."/>
            <person name="Brodie E.L."/>
            <person name="Williams K.H."/>
            <person name="Hubbard S.S."/>
            <person name="Banfield J.F."/>
        </authorList>
    </citation>
    <scope>NUCLEOTIDE SEQUENCE [LARGE SCALE GENOMIC DNA]</scope>
</reference>
<evidence type="ECO:0008006" key="4">
    <source>
        <dbReference type="Google" id="ProtNLM"/>
    </source>
</evidence>
<dbReference type="Gene3D" id="3.40.50.10680">
    <property type="entry name" value="CofD-like domains"/>
    <property type="match status" value="1"/>
</dbReference>
<dbReference type="Proteomes" id="UP000177177">
    <property type="component" value="Unassembled WGS sequence"/>
</dbReference>
<evidence type="ECO:0000256" key="1">
    <source>
        <dbReference type="ARBA" id="ARBA00022490"/>
    </source>
</evidence>
<dbReference type="InterPro" id="IPR038136">
    <property type="entry name" value="CofD-like_dom_sf"/>
</dbReference>
<dbReference type="InterPro" id="IPR002882">
    <property type="entry name" value="CofD"/>
</dbReference>
<dbReference type="GO" id="GO:0043743">
    <property type="term" value="F:LPPG:FO 2-phospho-L-lactate transferase activity"/>
    <property type="evidence" value="ECO:0007669"/>
    <property type="project" value="InterPro"/>
</dbReference>
<dbReference type="PANTHER" id="PTHR30135">
    <property type="entry name" value="UNCHARACTERIZED PROTEIN YVCK-RELATED"/>
    <property type="match status" value="1"/>
</dbReference>
<dbReference type="EMBL" id="MHQN01000019">
    <property type="protein sequence ID" value="OHA03413.1"/>
    <property type="molecule type" value="Genomic_DNA"/>
</dbReference>
<keyword evidence="1" id="KW-0963">Cytoplasm</keyword>
<gene>
    <name evidence="2" type="ORF">A3C92_01170</name>
</gene>
<evidence type="ECO:0000313" key="2">
    <source>
        <dbReference type="EMBL" id="OHA03413.1"/>
    </source>
</evidence>
<organism evidence="2 3">
    <name type="scientific">Candidatus Sungbacteria bacterium RIFCSPHIGHO2_02_FULL_53_17</name>
    <dbReference type="NCBI Taxonomy" id="1802275"/>
    <lineage>
        <taxon>Bacteria</taxon>
        <taxon>Candidatus Sungiibacteriota</taxon>
    </lineage>
</organism>
<dbReference type="PANTHER" id="PTHR30135:SF3">
    <property type="entry name" value="GLUCONEOGENESIS FACTOR-RELATED"/>
    <property type="match status" value="1"/>
</dbReference>
<dbReference type="Pfam" id="PF01933">
    <property type="entry name" value="CofD"/>
    <property type="match status" value="1"/>
</dbReference>
<dbReference type="SUPFAM" id="SSF142338">
    <property type="entry name" value="CofD-like"/>
    <property type="match status" value="1"/>
</dbReference>
<dbReference type="CDD" id="cd07187">
    <property type="entry name" value="YvcK_like"/>
    <property type="match status" value="1"/>
</dbReference>
<proteinExistence type="predicted"/>
<name>A0A1G2KVI0_9BACT</name>
<sequence>MTTKIVIIGGGTGTSTVLAGLRKYPLSLSALISTADDGSSSGILCRAFGMAPPGDLRQCLAALGDAGAEHLNYRFQKGPVRGHAIGNLLIASAYERYGSIQQAMDMLARIFNAKGVLIPMTLTPTTLIAHLSAGRTLRGESAITLARTISTSLKKLVLAPLHIRANPRAVAALREADAIIVGPGNLYASILPHFLVPEIRRAFTASRAKKIYVANLATQRGHTDDFSVSDFLDVLDRRLGHDAFTHVLYNTAPLPVSGRAGKVAAAPVRPPTQRSKGITYAGARLAAASLKVSGAADPIASRRNPFLHDAGRIAAAIIRCL</sequence>
<comment type="caution">
    <text evidence="2">The sequence shown here is derived from an EMBL/GenBank/DDBJ whole genome shotgun (WGS) entry which is preliminary data.</text>
</comment>
<protein>
    <recommendedName>
        <fullName evidence="4">Gluconeogenesis factor</fullName>
    </recommendedName>
</protein>
<dbReference type="AlphaFoldDB" id="A0A1G2KVI0"/>
<evidence type="ECO:0000313" key="3">
    <source>
        <dbReference type="Proteomes" id="UP000177177"/>
    </source>
</evidence>
<dbReference type="NCBIfam" id="TIGR01826">
    <property type="entry name" value="CofD_related"/>
    <property type="match status" value="1"/>
</dbReference>
<dbReference type="InterPro" id="IPR010119">
    <property type="entry name" value="Gluconeogen_factor"/>
</dbReference>